<dbReference type="PIRSF" id="PIRSF000498">
    <property type="entry name" value="Riboflavin_syn_A"/>
    <property type="match status" value="1"/>
</dbReference>
<accession>A0A538SKL7</accession>
<evidence type="ECO:0000256" key="7">
    <source>
        <dbReference type="ARBA" id="ARBA00022679"/>
    </source>
</evidence>
<organism evidence="12 13">
    <name type="scientific">Eiseniibacteriota bacterium</name>
    <dbReference type="NCBI Taxonomy" id="2212470"/>
    <lineage>
        <taxon>Bacteria</taxon>
        <taxon>Candidatus Eiseniibacteriota</taxon>
    </lineage>
</organism>
<feature type="domain" description="Lumazine-binding" evidence="11">
    <location>
        <begin position="1"/>
        <end position="96"/>
    </location>
</feature>
<keyword evidence="6" id="KW-0686">Riboflavin biosynthesis</keyword>
<dbReference type="InterPro" id="IPR001783">
    <property type="entry name" value="Lumazine-bd"/>
</dbReference>
<dbReference type="SUPFAM" id="SSF63380">
    <property type="entry name" value="Riboflavin synthase domain-like"/>
    <property type="match status" value="2"/>
</dbReference>
<sequence>MFTGLIEEMGKVAEVERRPSGCRLWIAAAGVLDDTRPGQSLAVNGCCLTAVAVEPGRFAADVVPETFERTTLGVLQAGDPVNLERPLRLGDRLGGHLVQGHVDGVGVVRSVVPEGEGRRIAFELPDWLARFVAEKGSLAVDGASLTVASAKGARFEVAFVPHTLRVTLAGGYTPGRGVNLEVDLVARHIARLFDEAAVTRRPE</sequence>
<evidence type="ECO:0000256" key="9">
    <source>
        <dbReference type="NCBIfam" id="TIGR00187"/>
    </source>
</evidence>
<dbReference type="EC" id="2.5.1.9" evidence="4 9"/>
<dbReference type="CDD" id="cd00402">
    <property type="entry name" value="Riboflavin_synthase_like"/>
    <property type="match status" value="1"/>
</dbReference>
<dbReference type="FunFam" id="2.40.30.20:FF:000003">
    <property type="entry name" value="Riboflavin synthase, alpha subunit"/>
    <property type="match status" value="1"/>
</dbReference>
<dbReference type="Pfam" id="PF00677">
    <property type="entry name" value="Lum_binding"/>
    <property type="match status" value="2"/>
</dbReference>
<feature type="repeat" description="Lumazine-binding" evidence="10">
    <location>
        <begin position="1"/>
        <end position="96"/>
    </location>
</feature>
<evidence type="ECO:0000256" key="4">
    <source>
        <dbReference type="ARBA" id="ARBA00012827"/>
    </source>
</evidence>
<comment type="pathway">
    <text evidence="3">Cofactor biosynthesis; riboflavin biosynthesis; riboflavin from 2-hydroxy-3-oxobutyl phosphate and 5-amino-6-(D-ribitylamino)uracil: step 2/2.</text>
</comment>
<evidence type="ECO:0000259" key="11">
    <source>
        <dbReference type="PROSITE" id="PS51177"/>
    </source>
</evidence>
<evidence type="ECO:0000256" key="2">
    <source>
        <dbReference type="ARBA" id="ARBA00002803"/>
    </source>
</evidence>
<dbReference type="InterPro" id="IPR023366">
    <property type="entry name" value="ATP_synth_asu-like_sf"/>
</dbReference>
<reference evidence="12 13" key="1">
    <citation type="journal article" date="2019" name="Nat. Microbiol.">
        <title>Mediterranean grassland soil C-N compound turnover is dependent on rainfall and depth, and is mediated by genomically divergent microorganisms.</title>
        <authorList>
            <person name="Diamond S."/>
            <person name="Andeer P.F."/>
            <person name="Li Z."/>
            <person name="Crits-Christoph A."/>
            <person name="Burstein D."/>
            <person name="Anantharaman K."/>
            <person name="Lane K.R."/>
            <person name="Thomas B.C."/>
            <person name="Pan C."/>
            <person name="Northen T.R."/>
            <person name="Banfield J.F."/>
        </authorList>
    </citation>
    <scope>NUCLEOTIDE SEQUENCE [LARGE SCALE GENOMIC DNA]</scope>
    <source>
        <strain evidence="12">WS_3</strain>
    </source>
</reference>
<feature type="repeat" description="Lumazine-binding" evidence="10">
    <location>
        <begin position="97"/>
        <end position="193"/>
    </location>
</feature>
<dbReference type="PANTHER" id="PTHR21098:SF12">
    <property type="entry name" value="RIBOFLAVIN SYNTHASE"/>
    <property type="match status" value="1"/>
</dbReference>
<evidence type="ECO:0000256" key="10">
    <source>
        <dbReference type="PROSITE-ProRule" id="PRU00524"/>
    </source>
</evidence>
<keyword evidence="8" id="KW-0677">Repeat</keyword>
<protein>
    <recommendedName>
        <fullName evidence="5 9">Riboflavin synthase</fullName>
        <ecNumber evidence="4 9">2.5.1.9</ecNumber>
    </recommendedName>
</protein>
<dbReference type="InterPro" id="IPR026017">
    <property type="entry name" value="Lumazine-bd_dom"/>
</dbReference>
<comment type="catalytic activity">
    <reaction evidence="1">
        <text>2 6,7-dimethyl-8-(1-D-ribityl)lumazine + H(+) = 5-amino-6-(D-ribitylamino)uracil + riboflavin</text>
        <dbReference type="Rhea" id="RHEA:20772"/>
        <dbReference type="ChEBI" id="CHEBI:15378"/>
        <dbReference type="ChEBI" id="CHEBI:15934"/>
        <dbReference type="ChEBI" id="CHEBI:57986"/>
        <dbReference type="ChEBI" id="CHEBI:58201"/>
        <dbReference type="EC" id="2.5.1.9"/>
    </reaction>
</comment>
<dbReference type="GO" id="GO:0004746">
    <property type="term" value="F:riboflavin synthase activity"/>
    <property type="evidence" value="ECO:0007669"/>
    <property type="project" value="UniProtKB-UniRule"/>
</dbReference>
<keyword evidence="7 12" id="KW-0808">Transferase</keyword>
<dbReference type="InterPro" id="IPR017938">
    <property type="entry name" value="Riboflavin_synthase-like_b-brl"/>
</dbReference>
<evidence type="ECO:0000256" key="5">
    <source>
        <dbReference type="ARBA" id="ARBA00013950"/>
    </source>
</evidence>
<evidence type="ECO:0000256" key="3">
    <source>
        <dbReference type="ARBA" id="ARBA00004887"/>
    </source>
</evidence>
<dbReference type="AlphaFoldDB" id="A0A538SKL7"/>
<evidence type="ECO:0000313" key="12">
    <source>
        <dbReference type="EMBL" id="TMQ51907.1"/>
    </source>
</evidence>
<comment type="caution">
    <text evidence="12">The sequence shown here is derived from an EMBL/GenBank/DDBJ whole genome shotgun (WGS) entry which is preliminary data.</text>
</comment>
<feature type="domain" description="Lumazine-binding" evidence="11">
    <location>
        <begin position="97"/>
        <end position="193"/>
    </location>
</feature>
<evidence type="ECO:0000313" key="13">
    <source>
        <dbReference type="Proteomes" id="UP000320184"/>
    </source>
</evidence>
<evidence type="ECO:0000256" key="8">
    <source>
        <dbReference type="ARBA" id="ARBA00022737"/>
    </source>
</evidence>
<dbReference type="NCBIfam" id="NF006767">
    <property type="entry name" value="PRK09289.1"/>
    <property type="match status" value="1"/>
</dbReference>
<dbReference type="NCBIfam" id="TIGR00187">
    <property type="entry name" value="ribE"/>
    <property type="match status" value="1"/>
</dbReference>
<name>A0A538SKL7_UNCEI</name>
<dbReference type="EMBL" id="VBOT01000052">
    <property type="protein sequence ID" value="TMQ51907.1"/>
    <property type="molecule type" value="Genomic_DNA"/>
</dbReference>
<dbReference type="PANTHER" id="PTHR21098">
    <property type="entry name" value="RIBOFLAVIN SYNTHASE ALPHA CHAIN"/>
    <property type="match status" value="1"/>
</dbReference>
<gene>
    <name evidence="12" type="ORF">E6K73_04650</name>
</gene>
<comment type="function">
    <text evidence="2">Catalyzes the dismutation of two molecules of 6,7-dimethyl-8-ribityllumazine, resulting in the formation of riboflavin and 5-amino-6-(D-ribitylamino)uracil.</text>
</comment>
<dbReference type="PROSITE" id="PS51177">
    <property type="entry name" value="LUMAZINE_BIND"/>
    <property type="match status" value="2"/>
</dbReference>
<proteinExistence type="predicted"/>
<evidence type="ECO:0000256" key="6">
    <source>
        <dbReference type="ARBA" id="ARBA00022619"/>
    </source>
</evidence>
<evidence type="ECO:0000256" key="1">
    <source>
        <dbReference type="ARBA" id="ARBA00000968"/>
    </source>
</evidence>
<dbReference type="Gene3D" id="2.40.30.20">
    <property type="match status" value="2"/>
</dbReference>
<dbReference type="Proteomes" id="UP000320184">
    <property type="component" value="Unassembled WGS sequence"/>
</dbReference>
<dbReference type="GO" id="GO:0009231">
    <property type="term" value="P:riboflavin biosynthetic process"/>
    <property type="evidence" value="ECO:0007669"/>
    <property type="project" value="UniProtKB-KW"/>
</dbReference>